<evidence type="ECO:0000313" key="2">
    <source>
        <dbReference type="Proteomes" id="UP000288805"/>
    </source>
</evidence>
<organism evidence="1 2">
    <name type="scientific">Vitis vinifera</name>
    <name type="common">Grape</name>
    <dbReference type="NCBI Taxonomy" id="29760"/>
    <lineage>
        <taxon>Eukaryota</taxon>
        <taxon>Viridiplantae</taxon>
        <taxon>Streptophyta</taxon>
        <taxon>Embryophyta</taxon>
        <taxon>Tracheophyta</taxon>
        <taxon>Spermatophyta</taxon>
        <taxon>Magnoliopsida</taxon>
        <taxon>eudicotyledons</taxon>
        <taxon>Gunneridae</taxon>
        <taxon>Pentapetalae</taxon>
        <taxon>rosids</taxon>
        <taxon>Vitales</taxon>
        <taxon>Vitaceae</taxon>
        <taxon>Viteae</taxon>
        <taxon>Vitis</taxon>
    </lineage>
</organism>
<dbReference type="PANTHER" id="PTHR37743">
    <property type="entry name" value="ARM REPEAT SUPERFAMILY PROTEIN"/>
    <property type="match status" value="1"/>
</dbReference>
<protein>
    <submittedName>
        <fullName evidence="1">Uncharacterized protein</fullName>
    </submittedName>
</protein>
<sequence length="108" mass="12315">MEEEAVIWKSDTDSMASVLIGRAMSTLLTCRPRKLDEAISRLDSPSKRGSIVSLEDSLWFLHRYIKEAADKEERLDEILVPMIEHTGLDLEKFESKYNAKKEDSGKGK</sequence>
<dbReference type="AlphaFoldDB" id="A0A438C078"/>
<gene>
    <name evidence="1" type="ORF">CK203_069320</name>
</gene>
<proteinExistence type="predicted"/>
<dbReference type="PANTHER" id="PTHR37743:SF1">
    <property type="entry name" value="ARM REPEAT SUPERFAMILY PROTEIN"/>
    <property type="match status" value="1"/>
</dbReference>
<name>A0A438C078_VITVI</name>
<evidence type="ECO:0000313" key="1">
    <source>
        <dbReference type="EMBL" id="RVW16605.1"/>
    </source>
</evidence>
<comment type="caution">
    <text evidence="1">The sequence shown here is derived from an EMBL/GenBank/DDBJ whole genome shotgun (WGS) entry which is preliminary data.</text>
</comment>
<accession>A0A438C078</accession>
<reference evidence="1 2" key="1">
    <citation type="journal article" date="2018" name="PLoS Genet.">
        <title>Population sequencing reveals clonal diversity and ancestral inbreeding in the grapevine cultivar Chardonnay.</title>
        <authorList>
            <person name="Roach M.J."/>
            <person name="Johnson D.L."/>
            <person name="Bohlmann J."/>
            <person name="van Vuuren H.J."/>
            <person name="Jones S.J."/>
            <person name="Pretorius I.S."/>
            <person name="Schmidt S.A."/>
            <person name="Borneman A.R."/>
        </authorList>
    </citation>
    <scope>NUCLEOTIDE SEQUENCE [LARGE SCALE GENOMIC DNA]</scope>
    <source>
        <strain evidence="2">cv. Chardonnay</strain>
        <tissue evidence="1">Leaf</tissue>
    </source>
</reference>
<dbReference type="Proteomes" id="UP000288805">
    <property type="component" value="Unassembled WGS sequence"/>
</dbReference>
<dbReference type="EMBL" id="QGNW01002588">
    <property type="protein sequence ID" value="RVW16605.1"/>
    <property type="molecule type" value="Genomic_DNA"/>
</dbReference>